<sequence length="168" mass="17850">MGYIPVGNSGGGGGGSIDPTKSYSNAIDYVNLGDRDAIPVRSRAVSEKVLQNQTAPKNGGIRNTNFFDVNEGFAGNGGFSVRAAVVGGGVWKFEIGIQWSFDGTNVAIVEPLWNNMTPVAGEPAGDVSAAVIRYLFGAKGIGAAFYRLYVKNLDTASDKNFDVFMTRW</sequence>
<dbReference type="Proteomes" id="UP000198601">
    <property type="component" value="Unassembled WGS sequence"/>
</dbReference>
<keyword evidence="2" id="KW-1185">Reference proteome</keyword>
<dbReference type="AlphaFoldDB" id="A0A1G4U063"/>
<gene>
    <name evidence="1" type="ORF">SAMN04487970_108510</name>
</gene>
<evidence type="ECO:0000313" key="1">
    <source>
        <dbReference type="EMBL" id="SCW87063.1"/>
    </source>
</evidence>
<reference evidence="2" key="1">
    <citation type="submission" date="2016-10" db="EMBL/GenBank/DDBJ databases">
        <authorList>
            <person name="Varghese N."/>
            <person name="Submissions S."/>
        </authorList>
    </citation>
    <scope>NUCLEOTIDE SEQUENCE [LARGE SCALE GENOMIC DNA]</scope>
    <source>
        <strain evidence="2">CGMCC 1.8946</strain>
    </source>
</reference>
<name>A0A1G4U063_9BACL</name>
<dbReference type="RefSeq" id="WP_090677391.1">
    <property type="nucleotide sequence ID" value="NZ_FMTT01000085.1"/>
</dbReference>
<organism evidence="1 2">
    <name type="scientific">Paenibacillus tianmuensis</name>
    <dbReference type="NCBI Taxonomy" id="624147"/>
    <lineage>
        <taxon>Bacteria</taxon>
        <taxon>Bacillati</taxon>
        <taxon>Bacillota</taxon>
        <taxon>Bacilli</taxon>
        <taxon>Bacillales</taxon>
        <taxon>Paenibacillaceae</taxon>
        <taxon>Paenibacillus</taxon>
    </lineage>
</organism>
<dbReference type="STRING" id="624147.SAMN04487970_108510"/>
<proteinExistence type="predicted"/>
<evidence type="ECO:0000313" key="2">
    <source>
        <dbReference type="Proteomes" id="UP000198601"/>
    </source>
</evidence>
<protein>
    <submittedName>
        <fullName evidence="1">Uncharacterized protein</fullName>
    </submittedName>
</protein>
<accession>A0A1G4U063</accession>
<dbReference type="EMBL" id="FMTT01000085">
    <property type="protein sequence ID" value="SCW87063.1"/>
    <property type="molecule type" value="Genomic_DNA"/>
</dbReference>